<evidence type="ECO:0000313" key="3">
    <source>
        <dbReference type="Proteomes" id="UP000178583"/>
    </source>
</evidence>
<dbReference type="EMBL" id="MEZY01000025">
    <property type="protein sequence ID" value="OGD64059.1"/>
    <property type="molecule type" value="Genomic_DNA"/>
</dbReference>
<sequence length="77" mass="8591">MKDKKRRTILKSITFRIVATIATVVIVYLMTGNLALANTIGLIDLVSKLLIYYLHERSWEAVSWGKINNGGATAINQ</sequence>
<gene>
    <name evidence="2" type="ORF">A2215_00175</name>
</gene>
<reference evidence="2 3" key="1">
    <citation type="journal article" date="2016" name="Nat. Commun.">
        <title>Thousands of microbial genomes shed light on interconnected biogeochemical processes in an aquifer system.</title>
        <authorList>
            <person name="Anantharaman K."/>
            <person name="Brown C.T."/>
            <person name="Hug L.A."/>
            <person name="Sharon I."/>
            <person name="Castelle C.J."/>
            <person name="Probst A.J."/>
            <person name="Thomas B.C."/>
            <person name="Singh A."/>
            <person name="Wilkins M.J."/>
            <person name="Karaoz U."/>
            <person name="Brodie E.L."/>
            <person name="Williams K.H."/>
            <person name="Hubbard S.S."/>
            <person name="Banfield J.F."/>
        </authorList>
    </citation>
    <scope>NUCLEOTIDE SEQUENCE [LARGE SCALE GENOMIC DNA]</scope>
</reference>
<accession>A0A1F5E9G7</accession>
<proteinExistence type="predicted"/>
<evidence type="ECO:0000313" key="2">
    <source>
        <dbReference type="EMBL" id="OGD64059.1"/>
    </source>
</evidence>
<dbReference type="AlphaFoldDB" id="A0A1F5E9G7"/>
<dbReference type="InterPro" id="IPR018638">
    <property type="entry name" value="DUF2061_membrane"/>
</dbReference>
<dbReference type="Pfam" id="PF09834">
    <property type="entry name" value="DUF2061"/>
    <property type="match status" value="1"/>
</dbReference>
<feature type="domain" description="DUF2061" evidence="1">
    <location>
        <begin position="9"/>
        <end position="60"/>
    </location>
</feature>
<organism evidence="2 3">
    <name type="scientific">Candidatus Berkelbacteria bacterium RIFOXYA2_FULL_43_10</name>
    <dbReference type="NCBI Taxonomy" id="1797472"/>
    <lineage>
        <taxon>Bacteria</taxon>
        <taxon>Candidatus Berkelbacteria</taxon>
    </lineage>
</organism>
<dbReference type="STRING" id="1797472.A2215_00175"/>
<evidence type="ECO:0000259" key="1">
    <source>
        <dbReference type="Pfam" id="PF09834"/>
    </source>
</evidence>
<protein>
    <recommendedName>
        <fullName evidence="1">DUF2061 domain-containing protein</fullName>
    </recommendedName>
</protein>
<comment type="caution">
    <text evidence="2">The sequence shown here is derived from an EMBL/GenBank/DDBJ whole genome shotgun (WGS) entry which is preliminary data.</text>
</comment>
<name>A0A1F5E9G7_9BACT</name>
<dbReference type="Proteomes" id="UP000178583">
    <property type="component" value="Unassembled WGS sequence"/>
</dbReference>